<keyword evidence="9" id="KW-1185">Reference proteome</keyword>
<gene>
    <name evidence="6" type="ORF">ABIV_2063</name>
    <name evidence="7" type="ORF">CRV05_11260</name>
</gene>
<evidence type="ECO:0000313" key="8">
    <source>
        <dbReference type="Proteomes" id="UP000253850"/>
    </source>
</evidence>
<dbReference type="InterPro" id="IPR006500">
    <property type="entry name" value="Helicase_put_C_phage/plasmid"/>
</dbReference>
<protein>
    <submittedName>
        <fullName evidence="6">Phage/plasmid primase, P4 family</fullName>
    </submittedName>
</protein>
<reference evidence="6 8" key="2">
    <citation type="submission" date="2018-07" db="EMBL/GenBank/DDBJ databases">
        <title>Complete genome of the Arcobacter bivalviorum type strain LMG 26154.</title>
        <authorList>
            <person name="Miller W.G."/>
            <person name="Yee E."/>
            <person name="Bono J.L."/>
        </authorList>
    </citation>
    <scope>NUCLEOTIDE SEQUENCE [LARGE SCALE GENOMIC DNA]</scope>
    <source>
        <strain evidence="6 8">LMG 26154</strain>
    </source>
</reference>
<dbReference type="InterPro" id="IPR027417">
    <property type="entry name" value="P-loop_NTPase"/>
</dbReference>
<evidence type="ECO:0000259" key="5">
    <source>
        <dbReference type="PROSITE" id="PS51206"/>
    </source>
</evidence>
<sequence length="563" mass="66622">MDNSYLNSPGYGNPEDEEFDDFDIDDLDYNPPPCNPEDEEFDESDFEINEDYEKHLEEDALLEEKSKQKQFENRRKSSNKRYQKIDNSTYHISTKRTDSIKIKDLKRLLNLYLVDVPSKDESFWEVLSEQMTSNNPLNIRTSGKKQYQIGVFKTLCDLKDDYNWEFSKDGNSIYIYNDTYWVNIEINLFKEFLKIIVMKLNVPEFLYIDSKFIDTIYKQLLQSDFFVNIEVTGITLINLKNGTLQIRSDGVKLLNFQPNHFLTYQLDFEYDKNRENHRLLEYLDYVLPNRDTQKTLQQAIGSLFIHSIKLEKVPFLYGTGGNGKSVTFEIIDGLLDPSLITHYSLETLTNQKGYERAELENKLINYCSDINMKKIDFGIFKQLASGEHIQVRPIYQQPFIMKRYAKMIFNINKIDDADIEQTVGFFRRMIFIPFEKTIPLDKQDKKLHEKILKNKAGVLNWIIEGIEEVLENEEIFISKRCQDFLDNFMQESNLTARFVREYSIKHSINETISFQNMYDRFLKFCKNEGEKSITKTIFNKEMKKLKFTSKRANSGMVWNVNFN</sequence>
<dbReference type="PROSITE" id="PS51206">
    <property type="entry name" value="SF3_HELICASE_1"/>
    <property type="match status" value="1"/>
</dbReference>
<dbReference type="Pfam" id="PF08706">
    <property type="entry name" value="D5_N"/>
    <property type="match status" value="1"/>
</dbReference>
<dbReference type="Pfam" id="PF19263">
    <property type="entry name" value="DUF5906"/>
    <property type="match status" value="1"/>
</dbReference>
<keyword evidence="2" id="KW-0378">Hydrolase</keyword>
<dbReference type="Gene3D" id="3.40.50.300">
    <property type="entry name" value="P-loop containing nucleotide triphosphate hydrolases"/>
    <property type="match status" value="1"/>
</dbReference>
<dbReference type="InterPro" id="IPR014818">
    <property type="entry name" value="Phage/plasmid_primase_P4_C"/>
</dbReference>
<dbReference type="Proteomes" id="UP000289193">
    <property type="component" value="Unassembled WGS sequence"/>
</dbReference>
<dbReference type="EMBL" id="PDKM01000007">
    <property type="protein sequence ID" value="RXK09158.1"/>
    <property type="molecule type" value="Genomic_DNA"/>
</dbReference>
<organism evidence="7 9">
    <name type="scientific">Halarcobacter bivalviorum</name>
    <dbReference type="NCBI Taxonomy" id="663364"/>
    <lineage>
        <taxon>Bacteria</taxon>
        <taxon>Pseudomonadati</taxon>
        <taxon>Campylobacterota</taxon>
        <taxon>Epsilonproteobacteria</taxon>
        <taxon>Campylobacterales</taxon>
        <taxon>Arcobacteraceae</taxon>
        <taxon>Halarcobacter</taxon>
    </lineage>
</organism>
<dbReference type="GO" id="GO:0016787">
    <property type="term" value="F:hydrolase activity"/>
    <property type="evidence" value="ECO:0007669"/>
    <property type="project" value="UniProtKB-KW"/>
</dbReference>
<keyword evidence="3" id="KW-0067">ATP-binding</keyword>
<feature type="domain" description="SF3 helicase" evidence="5">
    <location>
        <begin position="291"/>
        <end position="447"/>
    </location>
</feature>
<dbReference type="NCBIfam" id="TIGR01613">
    <property type="entry name" value="primase_Cterm"/>
    <property type="match status" value="1"/>
</dbReference>
<dbReference type="InterPro" id="IPR051620">
    <property type="entry name" value="ORF904-like_C"/>
</dbReference>
<dbReference type="InterPro" id="IPR045455">
    <property type="entry name" value="NrS-1_pol-like_helicase"/>
</dbReference>
<dbReference type="PANTHER" id="PTHR35372:SF2">
    <property type="entry name" value="SF3 HELICASE DOMAIN-CONTAINING PROTEIN"/>
    <property type="match status" value="1"/>
</dbReference>
<accession>A0AAX2A824</accession>
<dbReference type="EMBL" id="CP031217">
    <property type="protein sequence ID" value="AXH13038.1"/>
    <property type="molecule type" value="Genomic_DNA"/>
</dbReference>
<dbReference type="AlphaFoldDB" id="A0AAX2A824"/>
<evidence type="ECO:0000313" key="7">
    <source>
        <dbReference type="EMBL" id="RXK09158.1"/>
    </source>
</evidence>
<evidence type="ECO:0000256" key="2">
    <source>
        <dbReference type="ARBA" id="ARBA00022801"/>
    </source>
</evidence>
<dbReference type="KEGG" id="hbv:ABIV_2063"/>
<feature type="region of interest" description="Disordered" evidence="4">
    <location>
        <begin position="1"/>
        <end position="53"/>
    </location>
</feature>
<dbReference type="Proteomes" id="UP000253850">
    <property type="component" value="Chromosome"/>
</dbReference>
<proteinExistence type="predicted"/>
<dbReference type="GO" id="GO:0005524">
    <property type="term" value="F:ATP binding"/>
    <property type="evidence" value="ECO:0007669"/>
    <property type="project" value="UniProtKB-KW"/>
</dbReference>
<dbReference type="RefSeq" id="WP_114839840.1">
    <property type="nucleotide sequence ID" value="NZ_CP031217.1"/>
</dbReference>
<feature type="compositionally biased region" description="Acidic residues" evidence="4">
    <location>
        <begin position="36"/>
        <end position="50"/>
    </location>
</feature>
<dbReference type="InterPro" id="IPR014015">
    <property type="entry name" value="Helicase_SF3_DNA-vir"/>
</dbReference>
<feature type="compositionally biased region" description="Acidic residues" evidence="4">
    <location>
        <begin position="14"/>
        <end position="28"/>
    </location>
</feature>
<evidence type="ECO:0000313" key="9">
    <source>
        <dbReference type="Proteomes" id="UP000289193"/>
    </source>
</evidence>
<reference evidence="7 9" key="1">
    <citation type="submission" date="2017-10" db="EMBL/GenBank/DDBJ databases">
        <title>Genomics of the genus Arcobacter.</title>
        <authorList>
            <person name="Perez-Cataluna A."/>
            <person name="Figueras M.J."/>
        </authorList>
    </citation>
    <scope>NUCLEOTIDE SEQUENCE [LARGE SCALE GENOMIC DNA]</scope>
    <source>
        <strain evidence="7 9">CECT 7835</strain>
    </source>
</reference>
<dbReference type="GO" id="GO:0004386">
    <property type="term" value="F:helicase activity"/>
    <property type="evidence" value="ECO:0007669"/>
    <property type="project" value="UniProtKB-KW"/>
</dbReference>
<dbReference type="SUPFAM" id="SSF52540">
    <property type="entry name" value="P-loop containing nucleoside triphosphate hydrolases"/>
    <property type="match status" value="1"/>
</dbReference>
<name>A0AAX2A824_9BACT</name>
<keyword evidence="1" id="KW-0547">Nucleotide-binding</keyword>
<dbReference type="PANTHER" id="PTHR35372">
    <property type="entry name" value="ATP BINDING PROTEIN-RELATED"/>
    <property type="match status" value="1"/>
</dbReference>
<evidence type="ECO:0000256" key="4">
    <source>
        <dbReference type="SAM" id="MobiDB-lite"/>
    </source>
</evidence>
<evidence type="ECO:0000313" key="6">
    <source>
        <dbReference type="EMBL" id="AXH13038.1"/>
    </source>
</evidence>
<evidence type="ECO:0000256" key="3">
    <source>
        <dbReference type="ARBA" id="ARBA00022840"/>
    </source>
</evidence>
<evidence type="ECO:0000256" key="1">
    <source>
        <dbReference type="ARBA" id="ARBA00022741"/>
    </source>
</evidence>